<sequence length="412" mass="42664">MAQVGINTIEPKSLLDVVVDDPDAPKATDGILIPRVNVLPSGIEFPTIEQTGMIIYLTTIDGSNPAGFYFFNGSSFVNVNDTASGAFVNNDATGNLASNTTANIRRSGNVSIGGSLNSGRLNIEISSTEPLTGLARTALKLDNSNSSTAQGNTYGIDSNNATTPSRSTDPTDGSRGNKVGIRSIVTAAGTANHVGFLNEVFDNSSATNGGNVIGIDNKIGNIVGSGLDNYGIRSIVGDGSSTGNIYGVYSEVVGSTSTNKYSGIFIGPNFGIRNSNLAGDGYNLPTTDGLSGQVLTTNGAGVASWQSISETERSSIRTINTGTIADTDDTVLITGDISIPEASAANLGKKYTIALGLNSDNLTITTSGNGFFYPGNSSVSSTFNLNKNPLEQRSVTVQSDGTKWVIINLIRN</sequence>
<evidence type="ECO:0000313" key="2">
    <source>
        <dbReference type="EMBL" id="PRP66750.1"/>
    </source>
</evidence>
<organism evidence="2 3">
    <name type="scientific">Nonlabens agnitus</name>
    <dbReference type="NCBI Taxonomy" id="870484"/>
    <lineage>
        <taxon>Bacteria</taxon>
        <taxon>Pseudomonadati</taxon>
        <taxon>Bacteroidota</taxon>
        <taxon>Flavobacteriia</taxon>
        <taxon>Flavobacteriales</taxon>
        <taxon>Flavobacteriaceae</taxon>
        <taxon>Nonlabens</taxon>
    </lineage>
</organism>
<feature type="region of interest" description="Disordered" evidence="1">
    <location>
        <begin position="145"/>
        <end position="178"/>
    </location>
</feature>
<dbReference type="AlphaFoldDB" id="A0A2S9WTG7"/>
<reference evidence="2 3" key="1">
    <citation type="submission" date="2016-11" db="EMBL/GenBank/DDBJ databases">
        <title>Trade-off between light-utilization and light-protection in marine flavobacteria.</title>
        <authorList>
            <person name="Kumagai Y."/>
        </authorList>
    </citation>
    <scope>NUCLEOTIDE SEQUENCE [LARGE SCALE GENOMIC DNA]</scope>
    <source>
        <strain evidence="2 3">JCM 17109</strain>
    </source>
</reference>
<dbReference type="EMBL" id="MQUC01000003">
    <property type="protein sequence ID" value="PRP66750.1"/>
    <property type="molecule type" value="Genomic_DNA"/>
</dbReference>
<evidence type="ECO:0000313" key="3">
    <source>
        <dbReference type="Proteomes" id="UP000239532"/>
    </source>
</evidence>
<evidence type="ECO:0000256" key="1">
    <source>
        <dbReference type="SAM" id="MobiDB-lite"/>
    </source>
</evidence>
<proteinExistence type="predicted"/>
<comment type="caution">
    <text evidence="2">The sequence shown here is derived from an EMBL/GenBank/DDBJ whole genome shotgun (WGS) entry which is preliminary data.</text>
</comment>
<feature type="compositionally biased region" description="Polar residues" evidence="1">
    <location>
        <begin position="145"/>
        <end position="171"/>
    </location>
</feature>
<keyword evidence="3" id="KW-1185">Reference proteome</keyword>
<dbReference type="Proteomes" id="UP000239532">
    <property type="component" value="Unassembled WGS sequence"/>
</dbReference>
<gene>
    <name evidence="2" type="ORF">BST86_06365</name>
</gene>
<name>A0A2S9WTG7_9FLAO</name>
<protein>
    <submittedName>
        <fullName evidence="2">Uncharacterized protein</fullName>
    </submittedName>
</protein>
<accession>A0A2S9WTG7</accession>